<reference evidence="2 3" key="1">
    <citation type="submission" date="2014-06" db="EMBL/GenBank/DDBJ databases">
        <authorList>
            <person name="Ju J."/>
            <person name="Zhang J."/>
        </authorList>
    </citation>
    <scope>NUCLEOTIDE SEQUENCE [LARGE SCALE GENOMIC DNA]</scope>
    <source>
        <strain evidence="2 3">DsW_47</strain>
    </source>
</reference>
<dbReference type="Pfam" id="PF13560">
    <property type="entry name" value="HTH_31"/>
    <property type="match status" value="1"/>
</dbReference>
<dbReference type="Gene3D" id="1.10.260.40">
    <property type="entry name" value="lambda repressor-like DNA-binding domains"/>
    <property type="match status" value="1"/>
</dbReference>
<dbReference type="InterPro" id="IPR010982">
    <property type="entry name" value="Lambda_DNA-bd_dom_sf"/>
</dbReference>
<evidence type="ECO:0000259" key="1">
    <source>
        <dbReference type="PROSITE" id="PS50943"/>
    </source>
</evidence>
<name>A0A1Z5YRN5_9PROT</name>
<comment type="caution">
    <text evidence="2">The sequence shown here is derived from an EMBL/GenBank/DDBJ whole genome shotgun (WGS) entry which is preliminary data.</text>
</comment>
<dbReference type="PROSITE" id="PS50943">
    <property type="entry name" value="HTH_CROC1"/>
    <property type="match status" value="1"/>
</dbReference>
<dbReference type="RefSeq" id="WP_086652142.1">
    <property type="nucleotide sequence ID" value="NZ_JOMQ01000070.1"/>
</dbReference>
<dbReference type="GO" id="GO:0003677">
    <property type="term" value="F:DNA binding"/>
    <property type="evidence" value="ECO:0007669"/>
    <property type="project" value="InterPro"/>
</dbReference>
<organism evidence="2 3">
    <name type="scientific">Acetobacter cibinongensis</name>
    <dbReference type="NCBI Taxonomy" id="146475"/>
    <lineage>
        <taxon>Bacteria</taxon>
        <taxon>Pseudomonadati</taxon>
        <taxon>Pseudomonadota</taxon>
        <taxon>Alphaproteobacteria</taxon>
        <taxon>Acetobacterales</taxon>
        <taxon>Acetobacteraceae</taxon>
        <taxon>Acetobacter</taxon>
    </lineage>
</organism>
<accession>A0A1Z5YRN5</accession>
<gene>
    <name evidence="2" type="ORF">HK14_14190</name>
</gene>
<dbReference type="CDD" id="cd00093">
    <property type="entry name" value="HTH_XRE"/>
    <property type="match status" value="1"/>
</dbReference>
<dbReference type="SUPFAM" id="SSF47413">
    <property type="entry name" value="lambda repressor-like DNA-binding domains"/>
    <property type="match status" value="1"/>
</dbReference>
<evidence type="ECO:0000313" key="3">
    <source>
        <dbReference type="Proteomes" id="UP000196086"/>
    </source>
</evidence>
<dbReference type="EMBL" id="JOMQ01000070">
    <property type="protein sequence ID" value="OUI99541.1"/>
    <property type="molecule type" value="Genomic_DNA"/>
</dbReference>
<dbReference type="InterPro" id="IPR001387">
    <property type="entry name" value="Cro/C1-type_HTH"/>
</dbReference>
<sequence length="62" mass="7015">MIEPTPQQIKDARNAAGLTQQAAANLLYVQKLAWARWEAGSRAMHPAFYELFRLKTGLNLDE</sequence>
<dbReference type="Proteomes" id="UP000196086">
    <property type="component" value="Unassembled WGS sequence"/>
</dbReference>
<feature type="domain" description="HTH cro/C1-type" evidence="1">
    <location>
        <begin position="9"/>
        <end position="42"/>
    </location>
</feature>
<protein>
    <recommendedName>
        <fullName evidence="1">HTH cro/C1-type domain-containing protein</fullName>
    </recommendedName>
</protein>
<dbReference type="OrthoDB" id="9794834at2"/>
<evidence type="ECO:0000313" key="2">
    <source>
        <dbReference type="EMBL" id="OUI99541.1"/>
    </source>
</evidence>
<dbReference type="AlphaFoldDB" id="A0A1Z5YRN5"/>
<proteinExistence type="predicted"/>